<dbReference type="Proteomes" id="UP000679483">
    <property type="component" value="Segment"/>
</dbReference>
<sequence>MIIIDRNKIKVNQFDTCILDLNVCGYKLQEGDKIEFIFNSIKEEKEFNDTDLVFPTDEKGSFNYSVSILQKGVVRTEIINSICEVI</sequence>
<proteinExistence type="predicted"/>
<dbReference type="EMBL" id="MW815121">
    <property type="protein sequence ID" value="QVM61466.1"/>
    <property type="molecule type" value="Genomic_DNA"/>
</dbReference>
<name>A0A8E6LR89_9CAUD</name>
<keyword evidence="2" id="KW-1185">Reference proteome</keyword>
<evidence type="ECO:0000313" key="2">
    <source>
        <dbReference type="Proteomes" id="UP000679483"/>
    </source>
</evidence>
<evidence type="ECO:0000313" key="1">
    <source>
        <dbReference type="EMBL" id="QVM61466.1"/>
    </source>
</evidence>
<organism evidence="1 2">
    <name type="scientific">Clostridium phage vB_CpeP_HN02</name>
    <dbReference type="NCBI Taxonomy" id="2834252"/>
    <lineage>
        <taxon>Viruses</taxon>
        <taxon>Duplodnaviria</taxon>
        <taxon>Heunggongvirae</taxon>
        <taxon>Uroviricota</taxon>
        <taxon>Caudoviricetes</taxon>
        <taxon>Guelinviridae</taxon>
        <taxon>Denniswatsonvirinae</taxon>
        <taxon>Gregsiragusavirus</taxon>
        <taxon>Gregsiragusavirus hn02</taxon>
    </lineage>
</organism>
<gene>
    <name evidence="1" type="ORF">HN02_06</name>
</gene>
<reference evidence="1" key="1">
    <citation type="submission" date="2021-03" db="EMBL/GenBank/DDBJ databases">
        <authorList>
            <person name="Wu L."/>
            <person name="Cao M."/>
        </authorList>
    </citation>
    <scope>NUCLEOTIDE SEQUENCE</scope>
    <source>
        <strain evidence="1">Clostridium perfringens</strain>
    </source>
</reference>
<protein>
    <submittedName>
        <fullName evidence="1">Uncharacterized protein</fullName>
    </submittedName>
</protein>
<accession>A0A8E6LR89</accession>